<keyword evidence="6" id="KW-0624">Polysaccharide degradation</keyword>
<dbReference type="Pfam" id="PF00041">
    <property type="entry name" value="fn3"/>
    <property type="match status" value="2"/>
</dbReference>
<dbReference type="PRINTS" id="PR00723">
    <property type="entry name" value="SUBTILISIN"/>
</dbReference>
<dbReference type="AlphaFoldDB" id="A0A367YRF2"/>
<dbReference type="GO" id="GO:0016798">
    <property type="term" value="F:hydrolase activity, acting on glycosyl bonds"/>
    <property type="evidence" value="ECO:0007669"/>
    <property type="project" value="UniProtKB-KW"/>
</dbReference>
<evidence type="ECO:0000256" key="4">
    <source>
        <dbReference type="ARBA" id="ARBA00022825"/>
    </source>
</evidence>
<dbReference type="CDD" id="cd00063">
    <property type="entry name" value="FN3"/>
    <property type="match status" value="2"/>
</dbReference>
<comment type="caution">
    <text evidence="10">The sequence shown here is derived from an EMBL/GenBank/DDBJ whole genome shotgun (WGS) entry which is preliminary data.</text>
</comment>
<evidence type="ECO:0000313" key="11">
    <source>
        <dbReference type="Proteomes" id="UP000252770"/>
    </source>
</evidence>
<keyword evidence="4 7" id="KW-0720">Serine protease</keyword>
<dbReference type="Gene3D" id="2.60.40.10">
    <property type="entry name" value="Immunoglobulins"/>
    <property type="match status" value="2"/>
</dbReference>
<dbReference type="GO" id="GO:0004252">
    <property type="term" value="F:serine-type endopeptidase activity"/>
    <property type="evidence" value="ECO:0007669"/>
    <property type="project" value="UniProtKB-UniRule"/>
</dbReference>
<dbReference type="InterPro" id="IPR050131">
    <property type="entry name" value="Peptidase_S8_subtilisin-like"/>
</dbReference>
<evidence type="ECO:0000259" key="9">
    <source>
        <dbReference type="PROSITE" id="PS50853"/>
    </source>
</evidence>
<dbReference type="SUPFAM" id="SSF52743">
    <property type="entry name" value="Subtilisin-like"/>
    <property type="match status" value="1"/>
</dbReference>
<dbReference type="GO" id="GO:0000272">
    <property type="term" value="P:polysaccharide catabolic process"/>
    <property type="evidence" value="ECO:0007669"/>
    <property type="project" value="UniProtKB-KW"/>
</dbReference>
<dbReference type="GO" id="GO:0006508">
    <property type="term" value="P:proteolysis"/>
    <property type="evidence" value="ECO:0007669"/>
    <property type="project" value="UniProtKB-KW"/>
</dbReference>
<dbReference type="InterPro" id="IPR000209">
    <property type="entry name" value="Peptidase_S8/S53_dom"/>
</dbReference>
<keyword evidence="11" id="KW-1185">Reference proteome</keyword>
<accession>A0A367YRF2</accession>
<feature type="active site" description="Charge relay system" evidence="7">
    <location>
        <position position="161"/>
    </location>
</feature>
<proteinExistence type="inferred from homology"/>
<dbReference type="InterPro" id="IPR023828">
    <property type="entry name" value="Peptidase_S8_Ser-AS"/>
</dbReference>
<dbReference type="EMBL" id="QOUI01000011">
    <property type="protein sequence ID" value="RCK68380.1"/>
    <property type="molecule type" value="Genomic_DNA"/>
</dbReference>
<evidence type="ECO:0000256" key="2">
    <source>
        <dbReference type="ARBA" id="ARBA00022670"/>
    </source>
</evidence>
<dbReference type="InterPro" id="IPR036852">
    <property type="entry name" value="Peptidase_S8/S53_dom_sf"/>
</dbReference>
<dbReference type="PANTHER" id="PTHR43806">
    <property type="entry name" value="PEPTIDASE S8"/>
    <property type="match status" value="1"/>
</dbReference>
<dbReference type="Proteomes" id="UP000252770">
    <property type="component" value="Unassembled WGS sequence"/>
</dbReference>
<dbReference type="GO" id="GO:0005615">
    <property type="term" value="C:extracellular space"/>
    <property type="evidence" value="ECO:0007669"/>
    <property type="project" value="TreeGrafter"/>
</dbReference>
<protein>
    <recommendedName>
        <fullName evidence="9">Fibronectin type-III domain-containing protein</fullName>
    </recommendedName>
</protein>
<dbReference type="SMART" id="SM00060">
    <property type="entry name" value="FN3"/>
    <property type="match status" value="2"/>
</dbReference>
<dbReference type="PANTHER" id="PTHR43806:SF11">
    <property type="entry name" value="CEREVISIN-RELATED"/>
    <property type="match status" value="1"/>
</dbReference>
<feature type="compositionally biased region" description="Polar residues" evidence="8">
    <location>
        <begin position="457"/>
        <end position="477"/>
    </location>
</feature>
<dbReference type="InterPro" id="IPR015500">
    <property type="entry name" value="Peptidase_S8_subtilisin-rel"/>
</dbReference>
<reference evidence="10 11" key="1">
    <citation type="submission" date="2018-07" db="EMBL/GenBank/DDBJ databases">
        <title>Desertimonas flava gen. nov. sp. nov.</title>
        <authorList>
            <person name="Liu S."/>
        </authorList>
    </citation>
    <scope>NUCLEOTIDE SEQUENCE [LARGE SCALE GENOMIC DNA]</scope>
    <source>
        <strain evidence="10 11">16Sb5-5</strain>
    </source>
</reference>
<feature type="region of interest" description="Disordered" evidence="8">
    <location>
        <begin position="1"/>
        <end position="21"/>
    </location>
</feature>
<keyword evidence="2 7" id="KW-0645">Protease</keyword>
<dbReference type="PROSITE" id="PS50853">
    <property type="entry name" value="FN3"/>
    <property type="match status" value="2"/>
</dbReference>
<evidence type="ECO:0000256" key="8">
    <source>
        <dbReference type="SAM" id="MobiDB-lite"/>
    </source>
</evidence>
<feature type="domain" description="Fibronectin type-III" evidence="9">
    <location>
        <begin position="532"/>
        <end position="626"/>
    </location>
</feature>
<name>A0A367YRF2_9ACTN</name>
<feature type="region of interest" description="Disordered" evidence="8">
    <location>
        <begin position="455"/>
        <end position="483"/>
    </location>
</feature>
<dbReference type="CDD" id="cd04077">
    <property type="entry name" value="Peptidases_S8_PCSK9_ProteinaseK_like"/>
    <property type="match status" value="1"/>
</dbReference>
<gene>
    <name evidence="10" type="ORF">DT076_15715</name>
</gene>
<sequence length="626" mass="64800">MPLPTDRAPHPSSPAARPSRGVRAVALAGVATLLLTAAPQPARADGPSEDYVVIATTERAADTVAERIDGEQVPAPQGSPAEATLVVAELTEAEAAAVEDRPDVEAVVPDVRLRRAPAVASSSRATAVPWGLDRIDQRSRTLDGVYRTPTTGAGTVVAVVDGGISYDHAELAGRILTEDDWDFVGRNIDDPDDGDASAAECTSGSGRGHGTHVAATAAGATLGVAPGASVLPLRVFDCEGYASFADLYSAFHHALALSRVREERMVVNYSGGVYTDELDAGGREAARVIEQKVAELVAAGVPVVTAAGNADVDSCLSSPGRLPEVINVAASTSADRRADFSDRGRCADLFAPGVGIRSAWVGSRTATKVLDGTSMAAPHVTGVVARLLQRSPRATSAQVRRVLTDQATWDVVGGSAGTPNRLLYADLRLAPPSAPTSVALRTDHARQSVVLSWKAPTRSNGPTTTGYRVTRSGTDSRGTGPESVLVGRTERAKTFRYLVPGRSYTFTVAAVNGAGTGPAVTTKVTVLKPPGKPATPVLRSGSTKDSPVSVTVDWDRPSGSALTSYRVTVRRTSDGATKTMTVPASSSTWVKVTGLSRGKTYTATVRAVNAAGQGPLSSTSKSATAR</sequence>
<keyword evidence="5" id="KW-0326">Glycosidase</keyword>
<organism evidence="10 11">
    <name type="scientific">Desertihabitans brevis</name>
    <dbReference type="NCBI Taxonomy" id="2268447"/>
    <lineage>
        <taxon>Bacteria</taxon>
        <taxon>Bacillati</taxon>
        <taxon>Actinomycetota</taxon>
        <taxon>Actinomycetes</taxon>
        <taxon>Propionibacteriales</taxon>
        <taxon>Propionibacteriaceae</taxon>
        <taxon>Desertihabitans</taxon>
    </lineage>
</organism>
<evidence type="ECO:0000256" key="7">
    <source>
        <dbReference type="PROSITE-ProRule" id="PRU01240"/>
    </source>
</evidence>
<dbReference type="InterPro" id="IPR013783">
    <property type="entry name" value="Ig-like_fold"/>
</dbReference>
<keyword evidence="6" id="KW-0119">Carbohydrate metabolism</keyword>
<evidence type="ECO:0000313" key="10">
    <source>
        <dbReference type="EMBL" id="RCK68380.1"/>
    </source>
</evidence>
<dbReference type="SUPFAM" id="SSF49265">
    <property type="entry name" value="Fibronectin type III"/>
    <property type="match status" value="1"/>
</dbReference>
<dbReference type="PROSITE" id="PS00138">
    <property type="entry name" value="SUBTILASE_SER"/>
    <property type="match status" value="1"/>
</dbReference>
<feature type="active site" description="Charge relay system" evidence="7">
    <location>
        <position position="374"/>
    </location>
</feature>
<dbReference type="InterPro" id="IPR034193">
    <property type="entry name" value="PCSK9_ProteinaseK-like"/>
</dbReference>
<evidence type="ECO:0000256" key="6">
    <source>
        <dbReference type="ARBA" id="ARBA00023326"/>
    </source>
</evidence>
<dbReference type="RefSeq" id="WP_114127665.1">
    <property type="nucleotide sequence ID" value="NZ_QOUI01000011.1"/>
</dbReference>
<feature type="active site" description="Charge relay system" evidence="7">
    <location>
        <position position="209"/>
    </location>
</feature>
<evidence type="ECO:0000256" key="1">
    <source>
        <dbReference type="ARBA" id="ARBA00011073"/>
    </source>
</evidence>
<dbReference type="Pfam" id="PF00082">
    <property type="entry name" value="Peptidase_S8"/>
    <property type="match status" value="1"/>
</dbReference>
<feature type="domain" description="Fibronectin type-III" evidence="9">
    <location>
        <begin position="431"/>
        <end position="530"/>
    </location>
</feature>
<dbReference type="PROSITE" id="PS51892">
    <property type="entry name" value="SUBTILASE"/>
    <property type="match status" value="1"/>
</dbReference>
<dbReference type="InterPro" id="IPR036116">
    <property type="entry name" value="FN3_sf"/>
</dbReference>
<evidence type="ECO:0000256" key="5">
    <source>
        <dbReference type="ARBA" id="ARBA00023295"/>
    </source>
</evidence>
<dbReference type="InterPro" id="IPR003961">
    <property type="entry name" value="FN3_dom"/>
</dbReference>
<comment type="similarity">
    <text evidence="1 7">Belongs to the peptidase S8 family.</text>
</comment>
<dbReference type="Gene3D" id="3.40.50.200">
    <property type="entry name" value="Peptidase S8/S53 domain"/>
    <property type="match status" value="1"/>
</dbReference>
<dbReference type="PRINTS" id="PR00014">
    <property type="entry name" value="FNTYPEIII"/>
</dbReference>
<evidence type="ECO:0000256" key="3">
    <source>
        <dbReference type="ARBA" id="ARBA00022801"/>
    </source>
</evidence>
<keyword evidence="3 7" id="KW-0378">Hydrolase</keyword>